<evidence type="ECO:0008006" key="5">
    <source>
        <dbReference type="Google" id="ProtNLM"/>
    </source>
</evidence>
<gene>
    <name evidence="3" type="ORF">RJ639_043144</name>
</gene>
<dbReference type="PANTHER" id="PTHR34145">
    <property type="entry name" value="OS02G0105600 PROTEIN"/>
    <property type="match status" value="1"/>
</dbReference>
<evidence type="ECO:0000313" key="4">
    <source>
        <dbReference type="Proteomes" id="UP001188597"/>
    </source>
</evidence>
<dbReference type="EMBL" id="JAVXUP010000608">
    <property type="protein sequence ID" value="KAK3024282.1"/>
    <property type="molecule type" value="Genomic_DNA"/>
</dbReference>
<feature type="domain" description="F-box/LRR-repeat protein 15/At3g58940/PEG3-like LRR" evidence="2">
    <location>
        <begin position="50"/>
        <end position="144"/>
    </location>
</feature>
<keyword evidence="4" id="KW-1185">Reference proteome</keyword>
<dbReference type="InterPro" id="IPR032675">
    <property type="entry name" value="LRR_dom_sf"/>
</dbReference>
<name>A0AA88WB25_9ASTE</name>
<reference evidence="3" key="1">
    <citation type="submission" date="2022-12" db="EMBL/GenBank/DDBJ databases">
        <title>Draft genome assemblies for two species of Escallonia (Escalloniales).</title>
        <authorList>
            <person name="Chanderbali A."/>
            <person name="Dervinis C."/>
            <person name="Anghel I."/>
            <person name="Soltis D."/>
            <person name="Soltis P."/>
            <person name="Zapata F."/>
        </authorList>
    </citation>
    <scope>NUCLEOTIDE SEQUENCE</scope>
    <source>
        <strain evidence="3">UCBG64.0493</strain>
        <tissue evidence="3">Leaf</tissue>
    </source>
</reference>
<dbReference type="InterPro" id="IPR055411">
    <property type="entry name" value="LRR_FXL15/At3g58940/PEG3-like"/>
</dbReference>
<sequence length="283" mass="32493">MHHCIGFAVACRVKVLDLDFFVPSWNEMSLEDHHGDLFGLPLFVYKDLAENLESLNLLSCNFLVARFKSFRALKNLSLGWVNLTTSVVTALLTNCPVLESLSLKRCWVLDYLDISAPSLTSLVVDKCLNLERVIRVDARTLRFLKYSGTVISLWIEDLRSIVEAVLDFGLKFEFRDREKILRDFLGYNIDSLLHYHDFMMSEPKDVYPCVSTTLKVVEVKGFKGGIDEFLVLGYFIRYGTVLEKWSLLSPRRKTLLVGSVWGLIIAKRLCNCCYFRELPAGWL</sequence>
<dbReference type="Gene3D" id="3.80.10.10">
    <property type="entry name" value="Ribonuclease Inhibitor"/>
    <property type="match status" value="1"/>
</dbReference>
<dbReference type="PANTHER" id="PTHR34145:SF68">
    <property type="entry name" value="FBD DOMAIN-CONTAINING PROTEIN"/>
    <property type="match status" value="1"/>
</dbReference>
<dbReference type="SUPFAM" id="SSF52047">
    <property type="entry name" value="RNI-like"/>
    <property type="match status" value="1"/>
</dbReference>
<evidence type="ECO:0000313" key="3">
    <source>
        <dbReference type="EMBL" id="KAK3024282.1"/>
    </source>
</evidence>
<dbReference type="Pfam" id="PF08387">
    <property type="entry name" value="FBD"/>
    <property type="match status" value="1"/>
</dbReference>
<dbReference type="AlphaFoldDB" id="A0AA88WB25"/>
<proteinExistence type="predicted"/>
<dbReference type="InterPro" id="IPR006566">
    <property type="entry name" value="FBD"/>
</dbReference>
<evidence type="ECO:0000259" key="2">
    <source>
        <dbReference type="Pfam" id="PF24758"/>
    </source>
</evidence>
<feature type="domain" description="FBD" evidence="1">
    <location>
        <begin position="203"/>
        <end position="244"/>
    </location>
</feature>
<evidence type="ECO:0000259" key="1">
    <source>
        <dbReference type="Pfam" id="PF08387"/>
    </source>
</evidence>
<dbReference type="InterPro" id="IPR053772">
    <property type="entry name" value="At1g61320/At1g61330-like"/>
</dbReference>
<accession>A0AA88WB25</accession>
<protein>
    <recommendedName>
        <fullName evidence="5">F-box/LRR-repeat protein</fullName>
    </recommendedName>
</protein>
<dbReference type="Proteomes" id="UP001188597">
    <property type="component" value="Unassembled WGS sequence"/>
</dbReference>
<organism evidence="3 4">
    <name type="scientific">Escallonia herrerae</name>
    <dbReference type="NCBI Taxonomy" id="1293975"/>
    <lineage>
        <taxon>Eukaryota</taxon>
        <taxon>Viridiplantae</taxon>
        <taxon>Streptophyta</taxon>
        <taxon>Embryophyta</taxon>
        <taxon>Tracheophyta</taxon>
        <taxon>Spermatophyta</taxon>
        <taxon>Magnoliopsida</taxon>
        <taxon>eudicotyledons</taxon>
        <taxon>Gunneridae</taxon>
        <taxon>Pentapetalae</taxon>
        <taxon>asterids</taxon>
        <taxon>campanulids</taxon>
        <taxon>Escalloniales</taxon>
        <taxon>Escalloniaceae</taxon>
        <taxon>Escallonia</taxon>
    </lineage>
</organism>
<dbReference type="Pfam" id="PF24758">
    <property type="entry name" value="LRR_At5g56370"/>
    <property type="match status" value="1"/>
</dbReference>
<comment type="caution">
    <text evidence="3">The sequence shown here is derived from an EMBL/GenBank/DDBJ whole genome shotgun (WGS) entry which is preliminary data.</text>
</comment>